<dbReference type="InterPro" id="IPR006311">
    <property type="entry name" value="TAT_signal"/>
</dbReference>
<keyword evidence="8" id="KW-1185">Reference proteome</keyword>
<organism evidence="7 8">
    <name type="scientific">Symbiopectobacterium purcellii</name>
    <dbReference type="NCBI Taxonomy" id="2871826"/>
    <lineage>
        <taxon>Bacteria</taxon>
        <taxon>Pseudomonadati</taxon>
        <taxon>Pseudomonadota</taxon>
        <taxon>Gammaproteobacteria</taxon>
        <taxon>Enterobacterales</taxon>
        <taxon>Enterobacteriaceae</taxon>
    </lineage>
</organism>
<evidence type="ECO:0000256" key="5">
    <source>
        <dbReference type="RuleBase" id="RU366062"/>
    </source>
</evidence>
<gene>
    <name evidence="7" type="ORF">K6K13_00450</name>
</gene>
<evidence type="ECO:0000256" key="2">
    <source>
        <dbReference type="ARBA" id="ARBA00022630"/>
    </source>
</evidence>
<feature type="domain" description="FAD-dependent oxidoreductase 2 FAD-binding" evidence="6">
    <location>
        <begin position="55"/>
        <end position="493"/>
    </location>
</feature>
<keyword evidence="4 5" id="KW-0560">Oxidoreductase</keyword>
<sequence>MSKNTKQDPTPQGRRHFLKSTGIMMGALGGMALSRPAAAVAPPAPVPQNWDTTVDVLIIGTGFAGLAAAIEARNAKANVLIIEKMPLFGGNSILNGGDLSAAGSSMQQALGIKDSPELMYQDMMKAGNWLNYPELARTVADHSVEALEWAKSLGAEFDRVNYHGGHAVKRAHQLKERSGSGLVVKQYQKAKALGVVIEQRTKLERLIIDNQGRVLGAEVRRGYKFPDDASGSVAFIRATKGVVLASGGFSQGVALRQMYDPRLTDAFTSTNQPGATGEALMAASMIGALATQMDWIQLGPWTSPDEQGFGYIPQFVERVVGYGLMVDPANGKRFFKETGNRKERADAIIQLGHPALIIADKTNTLKMVDEGQMNGALKNGSLKTYNTLEEVAQAYGMPVAAFVEQVKRWNGYVEQHLENDPDLGGMIFKDASPNITPPYYVARLWPRVHHTMGGLAINKDAQVIGFDLKPIAGLYAAGEAAGGVHGAVLLGSVAMTDCIVFGRIAGKNVVKAS</sequence>
<dbReference type="PANTHER" id="PTHR43400:SF7">
    <property type="entry name" value="FAD-DEPENDENT OXIDOREDUCTASE 2 FAD BINDING DOMAIN-CONTAINING PROTEIN"/>
    <property type="match status" value="1"/>
</dbReference>
<proteinExistence type="inferred from homology"/>
<dbReference type="Gene3D" id="3.50.50.60">
    <property type="entry name" value="FAD/NAD(P)-binding domain"/>
    <property type="match status" value="1"/>
</dbReference>
<dbReference type="InterPro" id="IPR036188">
    <property type="entry name" value="FAD/NAD-bd_sf"/>
</dbReference>
<dbReference type="RefSeq" id="WP_222159079.1">
    <property type="nucleotide sequence ID" value="NZ_CP081864.1"/>
</dbReference>
<evidence type="ECO:0000256" key="4">
    <source>
        <dbReference type="ARBA" id="ARBA00023002"/>
    </source>
</evidence>
<dbReference type="NCBIfam" id="TIGR01813">
    <property type="entry name" value="flavo_cyto_c"/>
    <property type="match status" value="1"/>
</dbReference>
<protein>
    <submittedName>
        <fullName evidence="7">Flavocytochrome c</fullName>
    </submittedName>
</protein>
<dbReference type="SUPFAM" id="SSF56425">
    <property type="entry name" value="Succinate dehydrogenase/fumarate reductase flavoprotein, catalytic domain"/>
    <property type="match status" value="1"/>
</dbReference>
<dbReference type="PROSITE" id="PS51318">
    <property type="entry name" value="TAT"/>
    <property type="match status" value="1"/>
</dbReference>
<dbReference type="InterPro" id="IPR050315">
    <property type="entry name" value="FAD-oxidoreductase_2"/>
</dbReference>
<reference evidence="7 8" key="1">
    <citation type="submission" date="2021-08" db="EMBL/GenBank/DDBJ databases">
        <title>Culture and genomic analysis of Symbiopectobacterium purcellii sp. nov. gen. nov., isolated from the leafhopper Empoasca decipiens.</title>
        <authorList>
            <person name="Nadal-Jimenez P."/>
            <person name="Siozios S."/>
            <person name="Halliday N."/>
            <person name="Camara M."/>
            <person name="Hurst G.D.D."/>
        </authorList>
    </citation>
    <scope>NUCLEOTIDE SEQUENCE [LARGE SCALE GENOMIC DNA]</scope>
    <source>
        <strain evidence="7 8">SyEd1</strain>
    </source>
</reference>
<dbReference type="InterPro" id="IPR003953">
    <property type="entry name" value="FAD-dep_OxRdtase_2_FAD-bd"/>
</dbReference>
<evidence type="ECO:0000313" key="7">
    <source>
        <dbReference type="EMBL" id="QZN96012.1"/>
    </source>
</evidence>
<dbReference type="Pfam" id="PF00890">
    <property type="entry name" value="FAD_binding_2"/>
    <property type="match status" value="1"/>
</dbReference>
<dbReference type="EMBL" id="CP081864">
    <property type="protein sequence ID" value="QZN96012.1"/>
    <property type="molecule type" value="Genomic_DNA"/>
</dbReference>
<dbReference type="Gene3D" id="3.90.700.10">
    <property type="entry name" value="Succinate dehydrogenase/fumarate reductase flavoprotein, catalytic domain"/>
    <property type="match status" value="1"/>
</dbReference>
<dbReference type="PANTHER" id="PTHR43400">
    <property type="entry name" value="FUMARATE REDUCTASE"/>
    <property type="match status" value="1"/>
</dbReference>
<keyword evidence="3 5" id="KW-0274">FAD</keyword>
<accession>A0ABX9ALX7</accession>
<name>A0ABX9ALX7_9ENTR</name>
<evidence type="ECO:0000256" key="3">
    <source>
        <dbReference type="ARBA" id="ARBA00022827"/>
    </source>
</evidence>
<keyword evidence="2 5" id="KW-0285">Flavoprotein</keyword>
<dbReference type="InterPro" id="IPR010960">
    <property type="entry name" value="Flavocytochrome_c"/>
</dbReference>
<comment type="similarity">
    <text evidence="5">Belongs to the FAD-dependent oxidoreductase 2 family. FRD/SDH subfamily.</text>
</comment>
<evidence type="ECO:0000259" key="6">
    <source>
        <dbReference type="Pfam" id="PF00890"/>
    </source>
</evidence>
<evidence type="ECO:0000256" key="1">
    <source>
        <dbReference type="ARBA" id="ARBA00001974"/>
    </source>
</evidence>
<dbReference type="InterPro" id="IPR027477">
    <property type="entry name" value="Succ_DH/fumarate_Rdtase_cat_sf"/>
</dbReference>
<comment type="cofactor">
    <cofactor evidence="1">
        <name>FAD</name>
        <dbReference type="ChEBI" id="CHEBI:57692"/>
    </cofactor>
</comment>
<dbReference type="Proteomes" id="UP000825886">
    <property type="component" value="Chromosome"/>
</dbReference>
<evidence type="ECO:0000313" key="8">
    <source>
        <dbReference type="Proteomes" id="UP000825886"/>
    </source>
</evidence>
<dbReference type="SUPFAM" id="SSF51905">
    <property type="entry name" value="FAD/NAD(P)-binding domain"/>
    <property type="match status" value="1"/>
</dbReference>